<evidence type="ECO:0000259" key="1">
    <source>
        <dbReference type="Pfam" id="PF02698"/>
    </source>
</evidence>
<dbReference type="Proteomes" id="UP000076794">
    <property type="component" value="Chromosome"/>
</dbReference>
<proteinExistence type="predicted"/>
<accession>A0A161ID70</accession>
<dbReference type="CDD" id="cd06259">
    <property type="entry name" value="YdcF-like"/>
    <property type="match status" value="1"/>
</dbReference>
<protein>
    <submittedName>
        <fullName evidence="2">Vancomycin high temperature exclusion protein</fullName>
    </submittedName>
</protein>
<dbReference type="Pfam" id="PF02698">
    <property type="entry name" value="DUF218"/>
    <property type="match status" value="1"/>
</dbReference>
<organism evidence="2 3">
    <name type="scientific">Isoptericola dokdonensis DS-3</name>
    <dbReference type="NCBI Taxonomy" id="1300344"/>
    <lineage>
        <taxon>Bacteria</taxon>
        <taxon>Bacillati</taxon>
        <taxon>Actinomycetota</taxon>
        <taxon>Actinomycetes</taxon>
        <taxon>Micrococcales</taxon>
        <taxon>Promicromonosporaceae</taxon>
        <taxon>Isoptericola</taxon>
    </lineage>
</organism>
<gene>
    <name evidence="2" type="ORF">I598_1558</name>
</gene>
<dbReference type="AlphaFoldDB" id="A0A161ID70"/>
<evidence type="ECO:0000313" key="3">
    <source>
        <dbReference type="Proteomes" id="UP000076794"/>
    </source>
</evidence>
<keyword evidence="3" id="KW-1185">Reference proteome</keyword>
<reference evidence="2 3" key="1">
    <citation type="submission" date="2016-01" db="EMBL/GenBank/DDBJ databases">
        <title>Complete genome sequence of a soil Actinobacterium, Isoptericola dokdonensis DS-3.</title>
        <authorList>
            <person name="Kwon S.-K."/>
            <person name="Kim J.F."/>
        </authorList>
    </citation>
    <scope>NUCLEOTIDE SEQUENCE [LARGE SCALE GENOMIC DNA]</scope>
    <source>
        <strain evidence="2 3">DS-3</strain>
    </source>
</reference>
<dbReference type="PATRIC" id="fig|1300344.3.peg.1565"/>
<dbReference type="KEGG" id="ido:I598_1558"/>
<dbReference type="PANTHER" id="PTHR30336">
    <property type="entry name" value="INNER MEMBRANE PROTEIN, PROBABLE PERMEASE"/>
    <property type="match status" value="1"/>
</dbReference>
<sequence length="190" mass="20036">MLVLAVLLPVAWVQATGHARVRGSVAEAAQTPVDAIVVLGAGLRPDGTPSTYLRRRLAAAAELYAAGAADRVVLSGDGADRADGTPYDEPGSMADWIVGLGVPGDALVLDREGFDTTATCRRAHDEYAVRTAVVVTQDYHLRRALFSCARAGLDATGVGVSATSVTPVQAAWWRVRELPASWRAAAREAW</sequence>
<dbReference type="EMBL" id="CP014209">
    <property type="protein sequence ID" value="ANC31111.1"/>
    <property type="molecule type" value="Genomic_DNA"/>
</dbReference>
<dbReference type="InterPro" id="IPR003848">
    <property type="entry name" value="DUF218"/>
</dbReference>
<name>A0A161ID70_9MICO</name>
<dbReference type="STRING" id="1300344.I598_1558"/>
<feature type="domain" description="DUF218" evidence="1">
    <location>
        <begin position="34"/>
        <end position="173"/>
    </location>
</feature>
<dbReference type="PANTHER" id="PTHR30336:SF6">
    <property type="entry name" value="INTEGRAL MEMBRANE PROTEIN"/>
    <property type="match status" value="1"/>
</dbReference>
<evidence type="ECO:0000313" key="2">
    <source>
        <dbReference type="EMBL" id="ANC31111.1"/>
    </source>
</evidence>
<dbReference type="InterPro" id="IPR051599">
    <property type="entry name" value="Cell_Envelope_Assoc"/>
</dbReference>
<dbReference type="GO" id="GO:0005886">
    <property type="term" value="C:plasma membrane"/>
    <property type="evidence" value="ECO:0007669"/>
    <property type="project" value="TreeGrafter"/>
</dbReference>